<dbReference type="Pfam" id="PF13378">
    <property type="entry name" value="MR_MLE_C"/>
    <property type="match status" value="1"/>
</dbReference>
<dbReference type="SFLD" id="SFLDF00111">
    <property type="entry name" value="L-fuconate_dehydratase"/>
    <property type="match status" value="1"/>
</dbReference>
<keyword evidence="6" id="KW-0456">Lyase</keyword>
<dbReference type="InterPro" id="IPR018110">
    <property type="entry name" value="Mandel_Rmase/mucon_lact_enz_CS"/>
</dbReference>
<organism evidence="8 9">
    <name type="scientific">Rhizobium alvei</name>
    <dbReference type="NCBI Taxonomy" id="1132659"/>
    <lineage>
        <taxon>Bacteria</taxon>
        <taxon>Pseudomonadati</taxon>
        <taxon>Pseudomonadota</taxon>
        <taxon>Alphaproteobacteria</taxon>
        <taxon>Hyphomicrobiales</taxon>
        <taxon>Rhizobiaceae</taxon>
        <taxon>Rhizobium/Agrobacterium group</taxon>
        <taxon>Rhizobium</taxon>
    </lineage>
</organism>
<evidence type="ECO:0000256" key="6">
    <source>
        <dbReference type="ARBA" id="ARBA00023239"/>
    </source>
</evidence>
<dbReference type="EMBL" id="JAUOZU010000007">
    <property type="protein sequence ID" value="MDO6964475.1"/>
    <property type="molecule type" value="Genomic_DNA"/>
</dbReference>
<dbReference type="Proteomes" id="UP001174932">
    <property type="component" value="Unassembled WGS sequence"/>
</dbReference>
<reference evidence="8" key="1">
    <citation type="journal article" date="2015" name="Int. J. Syst. Evol. Microbiol.">
        <title>Rhizobium alvei sp. nov., isolated from a freshwater river.</title>
        <authorList>
            <person name="Sheu S.Y."/>
            <person name="Huang H.W."/>
            <person name="Young C.C."/>
            <person name="Chen W.M."/>
        </authorList>
    </citation>
    <scope>NUCLEOTIDE SEQUENCE</scope>
    <source>
        <strain evidence="8">TNR-22</strain>
    </source>
</reference>
<dbReference type="PROSITE" id="PS00909">
    <property type="entry name" value="MR_MLE_2"/>
    <property type="match status" value="1"/>
</dbReference>
<dbReference type="InterPro" id="IPR034610">
    <property type="entry name" value="L-fuconate_dehydratase"/>
</dbReference>
<dbReference type="InterPro" id="IPR036849">
    <property type="entry name" value="Enolase-like_C_sf"/>
</dbReference>
<keyword evidence="5" id="KW-0460">Magnesium</keyword>
<reference evidence="8" key="2">
    <citation type="submission" date="2023-07" db="EMBL/GenBank/DDBJ databases">
        <authorList>
            <person name="Shen H."/>
        </authorList>
    </citation>
    <scope>NUCLEOTIDE SEQUENCE</scope>
    <source>
        <strain evidence="8">TNR-22</strain>
    </source>
</reference>
<evidence type="ECO:0000256" key="3">
    <source>
        <dbReference type="ARBA" id="ARBA00013142"/>
    </source>
</evidence>
<dbReference type="InterPro" id="IPR029017">
    <property type="entry name" value="Enolase-like_N"/>
</dbReference>
<proteinExistence type="predicted"/>
<dbReference type="SUPFAM" id="SSF54826">
    <property type="entry name" value="Enolase N-terminal domain-like"/>
    <property type="match status" value="1"/>
</dbReference>
<evidence type="ECO:0000259" key="7">
    <source>
        <dbReference type="SMART" id="SM00922"/>
    </source>
</evidence>
<comment type="caution">
    <text evidence="8">The sequence shown here is derived from an EMBL/GenBank/DDBJ whole genome shotgun (WGS) entry which is preliminary data.</text>
</comment>
<keyword evidence="9" id="KW-1185">Reference proteome</keyword>
<dbReference type="PANTHER" id="PTHR13794:SF58">
    <property type="entry name" value="MITOCHONDRIAL ENOLASE SUPERFAMILY MEMBER 1"/>
    <property type="match status" value="1"/>
</dbReference>
<evidence type="ECO:0000256" key="4">
    <source>
        <dbReference type="ARBA" id="ARBA00022723"/>
    </source>
</evidence>
<dbReference type="InterPro" id="IPR013341">
    <property type="entry name" value="Mandelate_racemase_N_dom"/>
</dbReference>
<dbReference type="Pfam" id="PF02746">
    <property type="entry name" value="MR_MLE_N"/>
    <property type="match status" value="1"/>
</dbReference>
<evidence type="ECO:0000313" key="8">
    <source>
        <dbReference type="EMBL" id="MDO6964475.1"/>
    </source>
</evidence>
<dbReference type="SFLD" id="SFLDS00001">
    <property type="entry name" value="Enolase"/>
    <property type="match status" value="1"/>
</dbReference>
<accession>A0ABT8YLA2</accession>
<feature type="domain" description="Mandelate racemase/muconate lactonizing enzyme C-terminal" evidence="7">
    <location>
        <begin position="198"/>
        <end position="294"/>
    </location>
</feature>
<dbReference type="SFLD" id="SFLDG00179">
    <property type="entry name" value="mandelate_racemase"/>
    <property type="match status" value="1"/>
</dbReference>
<name>A0ABT8YLA2_9HYPH</name>
<dbReference type="RefSeq" id="WP_304376383.1">
    <property type="nucleotide sequence ID" value="NZ_JAUOZU010000007.1"/>
</dbReference>
<dbReference type="InterPro" id="IPR013342">
    <property type="entry name" value="Mandelate_racemase_C"/>
</dbReference>
<gene>
    <name evidence="8" type="ORF">Q4481_10945</name>
</gene>
<dbReference type="SMART" id="SM00922">
    <property type="entry name" value="MR_MLE"/>
    <property type="match status" value="1"/>
</dbReference>
<sequence>MTRITDLKSLDLRFPTSMGLDGSDAMNPDPDYSAAYVILSTDKEGLEGHGLTFTIGRGNDICCAAINAMRHLVVGLDLDWVLENPGRFWRHVTSDSQLRWIGPDKGAMHLATGAVVNAVWDLLAKQAGKPVWRLVADMTPEQIVDIVDFRYLTDAITRDEALAILRKAEGGKAERIAQLEATGYPCYTTSAGWLGYDDAKLRRLCQEAVDAGFKHIKMKVGRDLEDDIRRLTIAREVVGPDRYLMIDANQVWEVNQAIDWVKKLQFCKPFFIEEPTSPDDVFGHRVIREAVAPVKVATGEMCQNRIIFKQMIANGAIDIVQIDSCRMGGLNEVLGVLLLAAKFNLPVWPHAGGVGLCEYVQHLSMIDFVAVSGTMEGRVIEYVDHLHEHFIEPCDIRNAAYMPPKLPGFSIEMKPASREEYLFRG</sequence>
<dbReference type="Gene3D" id="3.20.20.120">
    <property type="entry name" value="Enolase-like C-terminal domain"/>
    <property type="match status" value="1"/>
</dbReference>
<dbReference type="EC" id="4.2.1.68" evidence="3"/>
<evidence type="ECO:0000256" key="1">
    <source>
        <dbReference type="ARBA" id="ARBA00001737"/>
    </source>
</evidence>
<dbReference type="CDD" id="cd03324">
    <property type="entry name" value="rTSbeta_L-fuconate_dehydratase"/>
    <property type="match status" value="1"/>
</dbReference>
<dbReference type="Gene3D" id="3.30.390.10">
    <property type="entry name" value="Enolase-like, N-terminal domain"/>
    <property type="match status" value="1"/>
</dbReference>
<evidence type="ECO:0000256" key="5">
    <source>
        <dbReference type="ARBA" id="ARBA00022842"/>
    </source>
</evidence>
<evidence type="ECO:0000256" key="2">
    <source>
        <dbReference type="ARBA" id="ARBA00001946"/>
    </source>
</evidence>
<evidence type="ECO:0000313" key="9">
    <source>
        <dbReference type="Proteomes" id="UP001174932"/>
    </source>
</evidence>
<dbReference type="InterPro" id="IPR029065">
    <property type="entry name" value="Enolase_C-like"/>
</dbReference>
<comment type="catalytic activity">
    <reaction evidence="1">
        <text>L-fuconate = 2-dehydro-3-deoxy-L-fuconate + H2O</text>
        <dbReference type="Rhea" id="RHEA:22772"/>
        <dbReference type="ChEBI" id="CHEBI:15377"/>
        <dbReference type="ChEBI" id="CHEBI:21291"/>
        <dbReference type="ChEBI" id="CHEBI:37448"/>
        <dbReference type="EC" id="4.2.1.68"/>
    </reaction>
</comment>
<dbReference type="PANTHER" id="PTHR13794">
    <property type="entry name" value="ENOLASE SUPERFAMILY, MANDELATE RACEMASE"/>
    <property type="match status" value="1"/>
</dbReference>
<comment type="cofactor">
    <cofactor evidence="2">
        <name>Mg(2+)</name>
        <dbReference type="ChEBI" id="CHEBI:18420"/>
    </cofactor>
</comment>
<dbReference type="SUPFAM" id="SSF51604">
    <property type="entry name" value="Enolase C-terminal domain-like"/>
    <property type="match status" value="1"/>
</dbReference>
<dbReference type="InterPro" id="IPR046945">
    <property type="entry name" value="RHMD-like"/>
</dbReference>
<keyword evidence="4" id="KW-0479">Metal-binding</keyword>
<protein>
    <recommendedName>
        <fullName evidence="3">L-fuconate dehydratase</fullName>
        <ecNumber evidence="3">4.2.1.68</ecNumber>
    </recommendedName>
</protein>